<name>J7Q324_9VIRU</name>
<gene>
    <name evidence="2" type="primary">15-40</name>
</gene>
<dbReference type="EMBL" id="HE681887">
    <property type="protein sequence ID" value="CCG27828.1"/>
    <property type="molecule type" value="Genomic_DNA"/>
</dbReference>
<keyword evidence="3" id="KW-1185">Reference proteome</keyword>
<keyword evidence="1" id="KW-0472">Membrane</keyword>
<keyword evidence="1" id="KW-0812">Transmembrane</keyword>
<evidence type="ECO:0000256" key="1">
    <source>
        <dbReference type="SAM" id="Phobius"/>
    </source>
</evidence>
<protein>
    <submittedName>
        <fullName evidence="2">Uncharacterized protein</fullName>
    </submittedName>
</protein>
<dbReference type="RefSeq" id="YP_009666060.1">
    <property type="nucleotide sequence ID" value="NC_043427.1"/>
</dbReference>
<evidence type="ECO:0000313" key="2">
    <source>
        <dbReference type="EMBL" id="CCG27828.1"/>
    </source>
</evidence>
<dbReference type="GeneID" id="40526241"/>
<feature type="transmembrane region" description="Helical" evidence="1">
    <location>
        <begin position="13"/>
        <end position="31"/>
    </location>
</feature>
<dbReference type="KEGG" id="vg:40526241"/>
<evidence type="ECO:0000313" key="3">
    <source>
        <dbReference type="Proteomes" id="UP000003929"/>
    </source>
</evidence>
<reference evidence="2 3" key="1">
    <citation type="journal article" date="2012" name="Proc. Natl. Acad. Sci. U.S.A.">
        <title>Archaeal virus with exceptional virion architecture and the largest single-stranded DNA genome.</title>
        <authorList>
            <person name="Mochizuki T."/>
            <person name="Krupovic M."/>
            <person name="Pehau-Arnaudet G."/>
            <person name="Sako Y."/>
            <person name="Forterre P."/>
            <person name="Prangishvili D."/>
        </authorList>
    </citation>
    <scope>NUCLEOTIDE SEQUENCE [LARGE SCALE GENOMIC DNA]</scope>
</reference>
<proteinExistence type="predicted"/>
<dbReference type="Proteomes" id="UP000003929">
    <property type="component" value="Segment"/>
</dbReference>
<accession>J7Q324</accession>
<sequence length="40" mass="4522">MASPFDLSQIFQMIVPIMMILFVVMLVSVLFRSLRGAFTA</sequence>
<keyword evidence="1" id="KW-1133">Transmembrane helix</keyword>
<organism evidence="2 3">
    <name type="scientific">Alphaspiravirus yamagawaense</name>
    <dbReference type="NCBI Taxonomy" id="1157339"/>
    <lineage>
        <taxon>Viruses</taxon>
        <taxon>Viruses incertae sedis</taxon>
        <taxon>Spiraviridae</taxon>
        <taxon>Alphaspiravirus</taxon>
    </lineage>
</organism>